<dbReference type="GO" id="GO:0008757">
    <property type="term" value="F:S-adenosylmethionine-dependent methyltransferase activity"/>
    <property type="evidence" value="ECO:0007669"/>
    <property type="project" value="UniProtKB-ARBA"/>
</dbReference>
<accession>A0A6G1LCA3</accession>
<dbReference type="SUPFAM" id="SSF53335">
    <property type="entry name" value="S-adenosyl-L-methionine-dependent methyltransferases"/>
    <property type="match status" value="1"/>
</dbReference>
<dbReference type="EMBL" id="ML995825">
    <property type="protein sequence ID" value="KAF2770476.1"/>
    <property type="molecule type" value="Genomic_DNA"/>
</dbReference>
<dbReference type="InterPro" id="IPR019410">
    <property type="entry name" value="Methyltransf_16"/>
</dbReference>
<reference evidence="1" key="1">
    <citation type="journal article" date="2020" name="Stud. Mycol.">
        <title>101 Dothideomycetes genomes: a test case for predicting lifestyles and emergence of pathogens.</title>
        <authorList>
            <person name="Haridas S."/>
            <person name="Albert R."/>
            <person name="Binder M."/>
            <person name="Bloem J."/>
            <person name="Labutti K."/>
            <person name="Salamov A."/>
            <person name="Andreopoulos B."/>
            <person name="Baker S."/>
            <person name="Barry K."/>
            <person name="Bills G."/>
            <person name="Bluhm B."/>
            <person name="Cannon C."/>
            <person name="Castanera R."/>
            <person name="Culley D."/>
            <person name="Daum C."/>
            <person name="Ezra D."/>
            <person name="Gonzalez J."/>
            <person name="Henrissat B."/>
            <person name="Kuo A."/>
            <person name="Liang C."/>
            <person name="Lipzen A."/>
            <person name="Lutzoni F."/>
            <person name="Magnuson J."/>
            <person name="Mondo S."/>
            <person name="Nolan M."/>
            <person name="Ohm R."/>
            <person name="Pangilinan J."/>
            <person name="Park H.-J."/>
            <person name="Ramirez L."/>
            <person name="Alfaro M."/>
            <person name="Sun H."/>
            <person name="Tritt A."/>
            <person name="Yoshinaga Y."/>
            <person name="Zwiers L.-H."/>
            <person name="Turgeon B."/>
            <person name="Goodwin S."/>
            <person name="Spatafora J."/>
            <person name="Crous P."/>
            <person name="Grigoriev I."/>
        </authorList>
    </citation>
    <scope>NUCLEOTIDE SEQUENCE</scope>
    <source>
        <strain evidence="1">CBS 116005</strain>
    </source>
</reference>
<keyword evidence="2" id="KW-1185">Reference proteome</keyword>
<dbReference type="AlphaFoldDB" id="A0A6G1LCA3"/>
<dbReference type="InterPro" id="IPR029063">
    <property type="entry name" value="SAM-dependent_MTases_sf"/>
</dbReference>
<dbReference type="Pfam" id="PF10294">
    <property type="entry name" value="Methyltransf_16"/>
    <property type="match status" value="1"/>
</dbReference>
<dbReference type="GO" id="GO:0005829">
    <property type="term" value="C:cytosol"/>
    <property type="evidence" value="ECO:0007669"/>
    <property type="project" value="TreeGrafter"/>
</dbReference>
<name>A0A6G1LCA3_9PEZI</name>
<sequence length="241" mass="26868">MSTRTRLSFTVKVNATHDPITLTIADPSQISADNLALSTWGSSEILANTTHKITVDLPATADLDTLLPVLELGAGTGLVGMTAAAVWKTTSVLTDLPPILPNIEANIKLNNEVIAKYGGNVRYGILDWIHPDRLTFGLDQNGGEINTSKARVILAADTVYSAEHPRLLVNVIKDRLEPGQLSRLIICYPLRIGYLDHIRDLWQRLEDANLSCIEEGREHLDQEWEEDVEYEWCVWKWRSAS</sequence>
<dbReference type="OrthoDB" id="433955at2759"/>
<organism evidence="1 2">
    <name type="scientific">Teratosphaeria nubilosa</name>
    <dbReference type="NCBI Taxonomy" id="161662"/>
    <lineage>
        <taxon>Eukaryota</taxon>
        <taxon>Fungi</taxon>
        <taxon>Dikarya</taxon>
        <taxon>Ascomycota</taxon>
        <taxon>Pezizomycotina</taxon>
        <taxon>Dothideomycetes</taxon>
        <taxon>Dothideomycetidae</taxon>
        <taxon>Mycosphaerellales</taxon>
        <taxon>Teratosphaeriaceae</taxon>
        <taxon>Teratosphaeria</taxon>
    </lineage>
</organism>
<dbReference type="PANTHER" id="PTHR14614:SF156">
    <property type="entry name" value="PROTEIN-LYSINE N-METHYLTRANSFERASE EFM2"/>
    <property type="match status" value="1"/>
</dbReference>
<evidence type="ECO:0000313" key="1">
    <source>
        <dbReference type="EMBL" id="KAF2770476.1"/>
    </source>
</evidence>
<protein>
    <submittedName>
        <fullName evidence="1">Uncharacterized protein</fullName>
    </submittedName>
</protein>
<gene>
    <name evidence="1" type="ORF">EJ03DRAFT_63242</name>
</gene>
<dbReference type="PANTHER" id="PTHR14614">
    <property type="entry name" value="HEPATOCELLULAR CARCINOMA-ASSOCIATED ANTIGEN"/>
    <property type="match status" value="1"/>
</dbReference>
<evidence type="ECO:0000313" key="2">
    <source>
        <dbReference type="Proteomes" id="UP000799436"/>
    </source>
</evidence>
<dbReference type="Proteomes" id="UP000799436">
    <property type="component" value="Unassembled WGS sequence"/>
</dbReference>
<dbReference type="Gene3D" id="3.40.50.150">
    <property type="entry name" value="Vaccinia Virus protein VP39"/>
    <property type="match status" value="1"/>
</dbReference>
<proteinExistence type="predicted"/>